<dbReference type="Pfam" id="PF19402">
    <property type="entry name" value="RamS"/>
    <property type="match status" value="1"/>
</dbReference>
<reference evidence="1" key="1">
    <citation type="submission" date="2024-05" db="EMBL/GenBank/DDBJ databases">
        <title>30 novel species of actinomycetes from the DSMZ collection.</title>
        <authorList>
            <person name="Nouioui I."/>
        </authorList>
    </citation>
    <scope>NUCLEOTIDE SEQUENCE</scope>
    <source>
        <strain evidence="1">DSM 41972</strain>
    </source>
</reference>
<dbReference type="Proteomes" id="UP001181313">
    <property type="component" value="Unassembled WGS sequence"/>
</dbReference>
<accession>A0ABU3I3W3</accession>
<keyword evidence="2" id="KW-1185">Reference proteome</keyword>
<dbReference type="InterPro" id="IPR045825">
    <property type="entry name" value="RamS"/>
</dbReference>
<name>A0ABU3I3W3_9ACTN</name>
<gene>
    <name evidence="1" type="ORF">ROS62_23225</name>
</gene>
<proteinExistence type="predicted"/>
<dbReference type="RefSeq" id="WP_094030616.1">
    <property type="nucleotide sequence ID" value="NZ_JAVSGH010000033.1"/>
</dbReference>
<organism evidence="1 2">
    <name type="scientific">Streptomyces althioticus subsp. attaecolombicae</name>
    <dbReference type="NCBI Taxonomy" id="3075534"/>
    <lineage>
        <taxon>Bacteria</taxon>
        <taxon>Bacillati</taxon>
        <taxon>Actinomycetota</taxon>
        <taxon>Actinomycetes</taxon>
        <taxon>Kitasatosporales</taxon>
        <taxon>Streptomycetaceae</taxon>
        <taxon>Streptomyces</taxon>
        <taxon>Streptomyces althioticus group</taxon>
    </lineage>
</organism>
<protein>
    <submittedName>
        <fullName evidence="1">SapB/AmfS family lanthipeptide</fullName>
    </submittedName>
</protein>
<evidence type="ECO:0000313" key="1">
    <source>
        <dbReference type="EMBL" id="MDT3727633.1"/>
    </source>
</evidence>
<comment type="caution">
    <text evidence="1">The sequence shown here is derived from an EMBL/GenBank/DDBJ whole genome shotgun (WGS) entry which is preliminary data.</text>
</comment>
<dbReference type="EMBL" id="JAVSGH010000033">
    <property type="protein sequence ID" value="MDT3727633.1"/>
    <property type="molecule type" value="Genomic_DNA"/>
</dbReference>
<evidence type="ECO:0000313" key="2">
    <source>
        <dbReference type="Proteomes" id="UP001181313"/>
    </source>
</evidence>
<sequence length="40" mass="4370">MQILELQELENGYDYGDDQLVVASTTSLAACDSNFSIIVC</sequence>
<dbReference type="NCBIfam" id="NF033212">
    <property type="entry name" value="SapB_AmfS_lanti"/>
    <property type="match status" value="1"/>
</dbReference>